<name>A0AAV2Z154_9STRA</name>
<feature type="domain" description="Calcineurin-like phosphoesterase" evidence="2">
    <location>
        <begin position="366"/>
        <end position="617"/>
    </location>
</feature>
<dbReference type="GO" id="GO:0005737">
    <property type="term" value="C:cytoplasm"/>
    <property type="evidence" value="ECO:0007669"/>
    <property type="project" value="TreeGrafter"/>
</dbReference>
<feature type="chain" id="PRO_5044010855" description="Calcineurin-like phosphoesterase domain-containing protein" evidence="1">
    <location>
        <begin position="25"/>
        <end position="698"/>
    </location>
</feature>
<organism evidence="3 4">
    <name type="scientific">Lagenidium giganteum</name>
    <dbReference type="NCBI Taxonomy" id="4803"/>
    <lineage>
        <taxon>Eukaryota</taxon>
        <taxon>Sar</taxon>
        <taxon>Stramenopiles</taxon>
        <taxon>Oomycota</taxon>
        <taxon>Peronosporomycetes</taxon>
        <taxon>Pythiales</taxon>
        <taxon>Pythiaceae</taxon>
    </lineage>
</organism>
<keyword evidence="4" id="KW-1185">Reference proteome</keyword>
<evidence type="ECO:0000313" key="3">
    <source>
        <dbReference type="EMBL" id="DAZ99459.1"/>
    </source>
</evidence>
<dbReference type="Pfam" id="PF00149">
    <property type="entry name" value="Metallophos"/>
    <property type="match status" value="1"/>
</dbReference>
<gene>
    <name evidence="3" type="ORF">N0F65_001644</name>
</gene>
<dbReference type="CDD" id="cd07383">
    <property type="entry name" value="MPP_Dcr2"/>
    <property type="match status" value="1"/>
</dbReference>
<dbReference type="InterPro" id="IPR004843">
    <property type="entry name" value="Calcineurin-like_PHP"/>
</dbReference>
<dbReference type="PANTHER" id="PTHR32440">
    <property type="entry name" value="PHOSPHATASE DCR2-RELATED-RELATED"/>
    <property type="match status" value="1"/>
</dbReference>
<dbReference type="InterPro" id="IPR029052">
    <property type="entry name" value="Metallo-depent_PP-like"/>
</dbReference>
<dbReference type="Proteomes" id="UP001146120">
    <property type="component" value="Unassembled WGS sequence"/>
</dbReference>
<comment type="caution">
    <text evidence="3">The sequence shown here is derived from an EMBL/GenBank/DDBJ whole genome shotgun (WGS) entry which is preliminary data.</text>
</comment>
<evidence type="ECO:0000313" key="4">
    <source>
        <dbReference type="Proteomes" id="UP001146120"/>
    </source>
</evidence>
<feature type="signal peptide" evidence="1">
    <location>
        <begin position="1"/>
        <end position="24"/>
    </location>
</feature>
<evidence type="ECO:0000256" key="1">
    <source>
        <dbReference type="SAM" id="SignalP"/>
    </source>
</evidence>
<reference evidence="3" key="2">
    <citation type="journal article" date="2023" name="Microbiol Resour">
        <title>Decontamination and Annotation of the Draft Genome Sequence of the Oomycete Lagenidium giganteum ARSEF 373.</title>
        <authorList>
            <person name="Morgan W.R."/>
            <person name="Tartar A."/>
        </authorList>
    </citation>
    <scope>NUCLEOTIDE SEQUENCE</scope>
    <source>
        <strain evidence="3">ARSEF 373</strain>
    </source>
</reference>
<proteinExistence type="predicted"/>
<dbReference type="PANTHER" id="PTHR32440:SF0">
    <property type="entry name" value="PHOSPHATASE DCR2-RELATED"/>
    <property type="match status" value="1"/>
</dbReference>
<protein>
    <recommendedName>
        <fullName evidence="2">Calcineurin-like phosphoesterase domain-containing protein</fullName>
    </recommendedName>
</protein>
<reference evidence="3" key="1">
    <citation type="submission" date="2022-11" db="EMBL/GenBank/DDBJ databases">
        <authorList>
            <person name="Morgan W.R."/>
            <person name="Tartar A."/>
        </authorList>
    </citation>
    <scope>NUCLEOTIDE SEQUENCE</scope>
    <source>
        <strain evidence="3">ARSEF 373</strain>
    </source>
</reference>
<dbReference type="AlphaFoldDB" id="A0AAV2Z154"/>
<evidence type="ECO:0000259" key="2">
    <source>
        <dbReference type="Pfam" id="PF00149"/>
    </source>
</evidence>
<dbReference type="GO" id="GO:0016788">
    <property type="term" value="F:hydrolase activity, acting on ester bonds"/>
    <property type="evidence" value="ECO:0007669"/>
    <property type="project" value="TreeGrafter"/>
</dbReference>
<sequence length="698" mass="76596">MFGSKSLTLLMATAVAALSTTVCGQRLNWFSRGNEYVVTDLRMTTGATLQEALAACETETGWLSTGTDWAVGNKDKFVLLCQRRENMDVIEVTTRPKTLARLLIFEAANTCPGKLEKVYDARKDVVVCAEYQTVRFEELGANYVSEVAVTKESNYNNEAAGWRTLSIGVHENVNASEPHRGAFISIRKPLAPITALQIVNNVEADNVYGACSDLHGSWQQAGAGFLDSKNGSKWVLCPERSADEFAHRKLAGVQVLASGTACAKGEAHQLGDGSTLCATWSARWENSDFVGDLLLRRGSAPQTGSNGVGPDGFAVASPFNLNFQGGDGSTEVYLLSRWTKSYNAPIPPKPAKKPITAVAGENKLTFRILQLADLHYTGLTSTSCREAPAGMNKEDCTESVMTQFVNDLLDEEKPDFVVFTGDNVETSNSELRQAAMDAATAGVEARGIPFAMVFGNHDDENGFSREEIVKMAMAKNNSYTQRGPQEVDGVGNYELSVRAPVKGPWGEADSTVFRMYFLDSHSTPDKTKFPAVSSKYDWVKRNQIAYYKQMSASHGNNKVPAVMFFHIPLVEYASATDENINGERHETVSSPDVNTNLFSALMDEGEVKATFVGHDHVNEYCYKRESIQLCYGGGAGFGVAYGEEKFARRARVIEWSVGGNNQRTIKSWKRHYGSVKEKRNMEVLYEEQTPAQVQLGVI</sequence>
<keyword evidence="1" id="KW-0732">Signal</keyword>
<dbReference type="Gene3D" id="3.60.21.10">
    <property type="match status" value="1"/>
</dbReference>
<dbReference type="EMBL" id="DAKRPA010000082">
    <property type="protein sequence ID" value="DAZ99459.1"/>
    <property type="molecule type" value="Genomic_DNA"/>
</dbReference>
<dbReference type="SUPFAM" id="SSF56300">
    <property type="entry name" value="Metallo-dependent phosphatases"/>
    <property type="match status" value="1"/>
</dbReference>
<accession>A0AAV2Z154</accession>